<dbReference type="Proteomes" id="UP000028007">
    <property type="component" value="Unassembled WGS sequence"/>
</dbReference>
<dbReference type="NCBIfam" id="NF004349">
    <property type="entry name" value="PRK05729.1"/>
    <property type="match status" value="1"/>
</dbReference>
<feature type="domain" description="Aminoacyl-tRNA synthetase class Ia" evidence="12">
    <location>
        <begin position="15"/>
        <end position="584"/>
    </location>
</feature>
<comment type="domain">
    <text evidence="11">ValRS has two distinct active sites: one for aminoacylation and one for editing. The misactivated threonine is translocated from the active site to the editing site.</text>
</comment>
<evidence type="ECO:0000256" key="1">
    <source>
        <dbReference type="ARBA" id="ARBA00004496"/>
    </source>
</evidence>
<dbReference type="GO" id="GO:0002161">
    <property type="term" value="F:aminoacyl-tRNA deacylase activity"/>
    <property type="evidence" value="ECO:0007669"/>
    <property type="project" value="InterPro"/>
</dbReference>
<dbReference type="Gene3D" id="1.10.730.10">
    <property type="entry name" value="Isoleucyl-tRNA Synthetase, Domain 1"/>
    <property type="match status" value="1"/>
</dbReference>
<evidence type="ECO:0000256" key="9">
    <source>
        <dbReference type="ARBA" id="ARBA00023146"/>
    </source>
</evidence>
<dbReference type="InterPro" id="IPR009008">
    <property type="entry name" value="Val/Leu/Ile-tRNA-synth_edit"/>
</dbReference>
<comment type="similarity">
    <text evidence="11">Belongs to the class-I aminoacyl-tRNA synthetase family. ValS type 1 subfamily.</text>
</comment>
<dbReference type="EMBL" id="JNFF01000083">
    <property type="protein sequence ID" value="KEQ29095.1"/>
    <property type="molecule type" value="Genomic_DNA"/>
</dbReference>
<dbReference type="PROSITE" id="PS00178">
    <property type="entry name" value="AA_TRNA_LIGASE_I"/>
    <property type="match status" value="1"/>
</dbReference>
<proteinExistence type="inferred from homology"/>
<dbReference type="PRINTS" id="PR00986">
    <property type="entry name" value="TRNASYNTHVAL"/>
</dbReference>
<dbReference type="InterPro" id="IPR002300">
    <property type="entry name" value="aa-tRNA-synth_Ia"/>
</dbReference>
<dbReference type="Gene3D" id="3.90.740.10">
    <property type="entry name" value="Valyl/Leucyl/Isoleucyl-tRNA synthetase, editing domain"/>
    <property type="match status" value="1"/>
</dbReference>
<feature type="domain" description="Valyl-tRNA synthetase tRNA-binding arm" evidence="14">
    <location>
        <begin position="823"/>
        <end position="887"/>
    </location>
</feature>
<evidence type="ECO:0000256" key="11">
    <source>
        <dbReference type="HAMAP-Rule" id="MF_02004"/>
    </source>
</evidence>
<dbReference type="HAMAP" id="MF_02004">
    <property type="entry name" value="Val_tRNA_synth_type1"/>
    <property type="match status" value="1"/>
</dbReference>
<evidence type="ECO:0000313" key="15">
    <source>
        <dbReference type="EMBL" id="KEQ29095.1"/>
    </source>
</evidence>
<dbReference type="InterPro" id="IPR013155">
    <property type="entry name" value="M/V/L/I-tRNA-synth_anticd-bd"/>
</dbReference>
<dbReference type="InterPro" id="IPR002303">
    <property type="entry name" value="Valyl-tRNA_ligase"/>
</dbReference>
<sequence length="887" mass="101702">MSISTKYDPAATEDKWYSYWMSKNFFHSEPDEREPYTIVIPPPNVTGVLHMGHMLNNTIQDVMIRRARMQGKNACWVPGTDHASIATEAKVVAMLKERGISKKDLTREEFMAYAWEWKEKYGGIILDQLKKLGASCDWERTRFTMEDDLSEAVIDTFIHLYNKGRIYRGIRMVNWDPTGKTAVSDEEVIRKEVNQKLYYIRYTVAGESDSYLTVATTRPETIMADAAICINPNDERYTHLKGKNVFIPLLNREIPIIEDDYVTMDFGTGCLKVTPAHDLNDYELGVKHNLPVIDILNDDGTLNELAVILVGEDRFAARKKIAVLLDEAGHLDKVEDYKSQIGFSERTDAAIEPKLSLQWFCKMDELAKPALADVLNGEINLIPEKFTNTYRHWMENVKDWCISRQLWWGQRIPAWYDDKNNWVVAKTKEEALDAFLSQKDPDSTFTEEEANGFKHQLAPFLRQDEDVMDTWFSSWLWPISVFNGFKDPDNKDINYYYPTNDLVTAPEILFFWVARMIMAGHEFRGQKPFTNVYLTGIVRDKLGRKMSKSLGNSPDPIGLIEKYGADGVRVGMLLCSPAGNDLMFDESYCEQGRNFANKIWNAFRLIKGWEVDESLANPNEQAIAWFDNRFNEALEEIEGNFKQYRLSEALMVTYKLVWDDFCAWYLEMVKPVYLQPIDSASLKATIGYFEKILSLLHPFMPFLTEELWHDEIFGEKGELDCIIVAPYPVSGPADAALLKEVELVKGIVAEVRNIRNTKQLSPKEALPLDIRVNSETDYAKWEPVIGKLGNISEMNFVQEKVAGAAAFMVGKDEFFVQLNETIDVEAEKIRLNEDLVYLQGFLKSVDAKLSNERFVQNAKPEIIQNERNKKADAESKIAIIQESLSAL</sequence>
<dbReference type="GO" id="GO:0005829">
    <property type="term" value="C:cytosol"/>
    <property type="evidence" value="ECO:0007669"/>
    <property type="project" value="TreeGrafter"/>
</dbReference>
<feature type="short sequence motif" description="'KMSKS' region" evidence="11">
    <location>
        <begin position="545"/>
        <end position="549"/>
    </location>
</feature>
<dbReference type="CDD" id="cd07962">
    <property type="entry name" value="Anticodon_Ia_Val"/>
    <property type="match status" value="1"/>
</dbReference>
<protein>
    <recommendedName>
        <fullName evidence="11">Valine--tRNA ligase</fullName>
        <ecNumber evidence="11">6.1.1.9</ecNumber>
    </recommendedName>
    <alternativeName>
        <fullName evidence="11">Valyl-tRNA synthetase</fullName>
        <shortName evidence="11">ValRS</shortName>
    </alternativeName>
</protein>
<evidence type="ECO:0000256" key="5">
    <source>
        <dbReference type="ARBA" id="ARBA00022741"/>
    </source>
</evidence>
<evidence type="ECO:0000259" key="12">
    <source>
        <dbReference type="Pfam" id="PF00133"/>
    </source>
</evidence>
<dbReference type="SUPFAM" id="SSF47323">
    <property type="entry name" value="Anticodon-binding domain of a subclass of class I aminoacyl-tRNA synthetases"/>
    <property type="match status" value="1"/>
</dbReference>
<dbReference type="PANTHER" id="PTHR11946:SF109">
    <property type="entry name" value="VALINE--TRNA LIGASE"/>
    <property type="match status" value="1"/>
</dbReference>
<comment type="domain">
    <text evidence="11">The C-terminal coiled-coil domain is crucial for aminoacylation activity.</text>
</comment>
<dbReference type="Gene3D" id="3.40.50.620">
    <property type="entry name" value="HUPs"/>
    <property type="match status" value="2"/>
</dbReference>
<keyword evidence="7 11" id="KW-0648">Protein biosynthesis</keyword>
<reference evidence="15 16" key="1">
    <citation type="journal article" date="1992" name="Int. J. Syst. Bacteriol.">
        <title>Sphingobacterium antarcticus sp. nov. a Psychrotrophic Bacterium from the Soils of Schirmacher Oasis, Antarctica.</title>
        <authorList>
            <person name="Shivaji S."/>
            <person name="Ray M.K."/>
            <person name="Rao N.S."/>
            <person name="Saiserr L."/>
            <person name="Jagannadham M.V."/>
            <person name="Kumar G.S."/>
            <person name="Reddy G."/>
            <person name="Bhargava P.M."/>
        </authorList>
    </citation>
    <scope>NUCLEOTIDE SEQUENCE [LARGE SCALE GENOMIC DNA]</scope>
    <source>
        <strain evidence="15 16">4BY</strain>
    </source>
</reference>
<dbReference type="OrthoDB" id="9810365at2"/>
<comment type="catalytic activity">
    <reaction evidence="10 11">
        <text>tRNA(Val) + L-valine + ATP = L-valyl-tRNA(Val) + AMP + diphosphate</text>
        <dbReference type="Rhea" id="RHEA:10704"/>
        <dbReference type="Rhea" id="RHEA-COMP:9672"/>
        <dbReference type="Rhea" id="RHEA-COMP:9708"/>
        <dbReference type="ChEBI" id="CHEBI:30616"/>
        <dbReference type="ChEBI" id="CHEBI:33019"/>
        <dbReference type="ChEBI" id="CHEBI:57762"/>
        <dbReference type="ChEBI" id="CHEBI:78442"/>
        <dbReference type="ChEBI" id="CHEBI:78537"/>
        <dbReference type="ChEBI" id="CHEBI:456215"/>
        <dbReference type="EC" id="6.1.1.9"/>
    </reaction>
</comment>
<dbReference type="CDD" id="cd00817">
    <property type="entry name" value="ValRS_core"/>
    <property type="match status" value="1"/>
</dbReference>
<dbReference type="InterPro" id="IPR014729">
    <property type="entry name" value="Rossmann-like_a/b/a_fold"/>
</dbReference>
<dbReference type="PANTHER" id="PTHR11946">
    <property type="entry name" value="VALYL-TRNA SYNTHETASES"/>
    <property type="match status" value="1"/>
</dbReference>
<dbReference type="InterPro" id="IPR019499">
    <property type="entry name" value="Val-tRNA_synth_tRNA-bd"/>
</dbReference>
<keyword evidence="9 11" id="KW-0030">Aminoacyl-tRNA synthetase</keyword>
<dbReference type="AlphaFoldDB" id="A0A081PEH2"/>
<evidence type="ECO:0000256" key="8">
    <source>
        <dbReference type="ARBA" id="ARBA00023054"/>
    </source>
</evidence>
<dbReference type="NCBIfam" id="TIGR00422">
    <property type="entry name" value="valS"/>
    <property type="match status" value="1"/>
</dbReference>
<name>A0A081PEH2_9SPHI</name>
<dbReference type="InterPro" id="IPR037118">
    <property type="entry name" value="Val-tRNA_synth_C_sf"/>
</dbReference>
<dbReference type="InterPro" id="IPR010978">
    <property type="entry name" value="tRNA-bd_arm"/>
</dbReference>
<comment type="caution">
    <text evidence="15">The sequence shown here is derived from an EMBL/GenBank/DDBJ whole genome shotgun (WGS) entry which is preliminary data.</text>
</comment>
<evidence type="ECO:0000256" key="2">
    <source>
        <dbReference type="ARBA" id="ARBA00011245"/>
    </source>
</evidence>
<dbReference type="eggNOG" id="COG0525">
    <property type="taxonomic scope" value="Bacteria"/>
</dbReference>
<dbReference type="RefSeq" id="WP_037442682.1">
    <property type="nucleotide sequence ID" value="NZ_JNFF01000083.1"/>
</dbReference>
<dbReference type="Pfam" id="PF10458">
    <property type="entry name" value="Val_tRNA-synt_C"/>
    <property type="match status" value="1"/>
</dbReference>
<dbReference type="InterPro" id="IPR009080">
    <property type="entry name" value="tRNAsynth_Ia_anticodon-bd"/>
</dbReference>
<comment type="subcellular location">
    <subcellularLocation>
        <location evidence="1 11">Cytoplasm</location>
    </subcellularLocation>
</comment>
<dbReference type="Gene3D" id="1.10.287.380">
    <property type="entry name" value="Valyl-tRNA synthetase, C-terminal domain"/>
    <property type="match status" value="1"/>
</dbReference>
<comment type="subunit">
    <text evidence="2 11">Monomer.</text>
</comment>
<keyword evidence="16" id="KW-1185">Reference proteome</keyword>
<dbReference type="InterPro" id="IPR001412">
    <property type="entry name" value="aa-tRNA-synth_I_CS"/>
</dbReference>
<feature type="binding site" evidence="11">
    <location>
        <position position="548"/>
    </location>
    <ligand>
        <name>ATP</name>
        <dbReference type="ChEBI" id="CHEBI:30616"/>
    </ligand>
</feature>
<evidence type="ECO:0000259" key="14">
    <source>
        <dbReference type="Pfam" id="PF10458"/>
    </source>
</evidence>
<dbReference type="GO" id="GO:0004832">
    <property type="term" value="F:valine-tRNA ligase activity"/>
    <property type="evidence" value="ECO:0007669"/>
    <property type="project" value="UniProtKB-UniRule"/>
</dbReference>
<dbReference type="Pfam" id="PF00133">
    <property type="entry name" value="tRNA-synt_1"/>
    <property type="match status" value="1"/>
</dbReference>
<feature type="short sequence motif" description="'HIGH' region" evidence="11">
    <location>
        <begin position="43"/>
        <end position="53"/>
    </location>
</feature>
<comment type="function">
    <text evidence="11">Catalyzes the attachment of valine to tRNA(Val). As ValRS can inadvertently accommodate and process structurally similar amino acids such as threonine, to avoid such errors, it has a 'posttransfer' editing activity that hydrolyzes mischarged Thr-tRNA(Val) in a tRNA-dependent manner.</text>
</comment>
<keyword evidence="5 11" id="KW-0547">Nucleotide-binding</keyword>
<keyword evidence="3 11" id="KW-0963">Cytoplasm</keyword>
<dbReference type="SUPFAM" id="SSF50677">
    <property type="entry name" value="ValRS/IleRS/LeuRS editing domain"/>
    <property type="match status" value="1"/>
</dbReference>
<dbReference type="FunFam" id="3.40.50.620:FF:000032">
    <property type="entry name" value="Valine--tRNA ligase"/>
    <property type="match status" value="1"/>
</dbReference>
<evidence type="ECO:0000313" key="16">
    <source>
        <dbReference type="Proteomes" id="UP000028007"/>
    </source>
</evidence>
<keyword evidence="6 11" id="KW-0067">ATP-binding</keyword>
<keyword evidence="4 11" id="KW-0436">Ligase</keyword>
<keyword evidence="8 11" id="KW-0175">Coiled coil</keyword>
<evidence type="ECO:0000256" key="3">
    <source>
        <dbReference type="ARBA" id="ARBA00022490"/>
    </source>
</evidence>
<dbReference type="GO" id="GO:0005524">
    <property type="term" value="F:ATP binding"/>
    <property type="evidence" value="ECO:0007669"/>
    <property type="project" value="UniProtKB-UniRule"/>
</dbReference>
<evidence type="ECO:0000256" key="7">
    <source>
        <dbReference type="ARBA" id="ARBA00022917"/>
    </source>
</evidence>
<dbReference type="SUPFAM" id="SSF52374">
    <property type="entry name" value="Nucleotidylyl transferase"/>
    <property type="match status" value="1"/>
</dbReference>
<organism evidence="15 16">
    <name type="scientific">Pedobacter antarcticus 4BY</name>
    <dbReference type="NCBI Taxonomy" id="1358423"/>
    <lineage>
        <taxon>Bacteria</taxon>
        <taxon>Pseudomonadati</taxon>
        <taxon>Bacteroidota</taxon>
        <taxon>Sphingobacteriia</taxon>
        <taxon>Sphingobacteriales</taxon>
        <taxon>Sphingobacteriaceae</taxon>
        <taxon>Pedobacter</taxon>
    </lineage>
</organism>
<dbReference type="InterPro" id="IPR033705">
    <property type="entry name" value="Anticodon_Ia_Val"/>
</dbReference>
<gene>
    <name evidence="11" type="primary">valS</name>
    <name evidence="15" type="ORF">N180_09615</name>
</gene>
<accession>A0A081PEH2</accession>
<evidence type="ECO:0000256" key="6">
    <source>
        <dbReference type="ARBA" id="ARBA00022840"/>
    </source>
</evidence>
<dbReference type="Pfam" id="PF08264">
    <property type="entry name" value="Anticodon_1"/>
    <property type="match status" value="1"/>
</dbReference>
<evidence type="ECO:0000259" key="13">
    <source>
        <dbReference type="Pfam" id="PF08264"/>
    </source>
</evidence>
<evidence type="ECO:0000256" key="4">
    <source>
        <dbReference type="ARBA" id="ARBA00022598"/>
    </source>
</evidence>
<dbReference type="SUPFAM" id="SSF46589">
    <property type="entry name" value="tRNA-binding arm"/>
    <property type="match status" value="1"/>
</dbReference>
<dbReference type="GO" id="GO:0006438">
    <property type="term" value="P:valyl-tRNA aminoacylation"/>
    <property type="evidence" value="ECO:0007669"/>
    <property type="project" value="UniProtKB-UniRule"/>
</dbReference>
<evidence type="ECO:0000256" key="10">
    <source>
        <dbReference type="ARBA" id="ARBA00047552"/>
    </source>
</evidence>
<dbReference type="EC" id="6.1.1.9" evidence="11"/>
<feature type="domain" description="Methionyl/Valyl/Leucyl/Isoleucyl-tRNA synthetase anticodon-binding" evidence="13">
    <location>
        <begin position="625"/>
        <end position="767"/>
    </location>
</feature>